<dbReference type="EnsemblPlants" id="OB01G44330.1">
    <property type="protein sequence ID" value="OB01G44330.1"/>
    <property type="gene ID" value="OB01G44330"/>
</dbReference>
<protein>
    <submittedName>
        <fullName evidence="1">Uncharacterized protein</fullName>
    </submittedName>
</protein>
<organism evidence="1">
    <name type="scientific">Oryza brachyantha</name>
    <name type="common">malo sina</name>
    <dbReference type="NCBI Taxonomy" id="4533"/>
    <lineage>
        <taxon>Eukaryota</taxon>
        <taxon>Viridiplantae</taxon>
        <taxon>Streptophyta</taxon>
        <taxon>Embryophyta</taxon>
        <taxon>Tracheophyta</taxon>
        <taxon>Spermatophyta</taxon>
        <taxon>Magnoliopsida</taxon>
        <taxon>Liliopsida</taxon>
        <taxon>Poales</taxon>
        <taxon>Poaceae</taxon>
        <taxon>BOP clade</taxon>
        <taxon>Oryzoideae</taxon>
        <taxon>Oryzeae</taxon>
        <taxon>Oryzinae</taxon>
        <taxon>Oryza</taxon>
    </lineage>
</organism>
<accession>J3L5C7</accession>
<evidence type="ECO:0000313" key="2">
    <source>
        <dbReference type="Proteomes" id="UP000006038"/>
    </source>
</evidence>
<evidence type="ECO:0000313" key="1">
    <source>
        <dbReference type="EnsemblPlants" id="OB01G44330.1"/>
    </source>
</evidence>
<reference evidence="1" key="1">
    <citation type="journal article" date="2013" name="Nat. Commun.">
        <title>Whole-genome sequencing of Oryza brachyantha reveals mechanisms underlying Oryza genome evolution.</title>
        <authorList>
            <person name="Chen J."/>
            <person name="Huang Q."/>
            <person name="Gao D."/>
            <person name="Wang J."/>
            <person name="Lang Y."/>
            <person name="Liu T."/>
            <person name="Li B."/>
            <person name="Bai Z."/>
            <person name="Luis Goicoechea J."/>
            <person name="Liang C."/>
            <person name="Chen C."/>
            <person name="Zhang W."/>
            <person name="Sun S."/>
            <person name="Liao Y."/>
            <person name="Zhang X."/>
            <person name="Yang L."/>
            <person name="Song C."/>
            <person name="Wang M."/>
            <person name="Shi J."/>
            <person name="Liu G."/>
            <person name="Liu J."/>
            <person name="Zhou H."/>
            <person name="Zhou W."/>
            <person name="Yu Q."/>
            <person name="An N."/>
            <person name="Chen Y."/>
            <person name="Cai Q."/>
            <person name="Wang B."/>
            <person name="Liu B."/>
            <person name="Min J."/>
            <person name="Huang Y."/>
            <person name="Wu H."/>
            <person name="Li Z."/>
            <person name="Zhang Y."/>
            <person name="Yin Y."/>
            <person name="Song W."/>
            <person name="Jiang J."/>
            <person name="Jackson S.A."/>
            <person name="Wing R.A."/>
            <person name="Wang J."/>
            <person name="Chen M."/>
        </authorList>
    </citation>
    <scope>NUCLEOTIDE SEQUENCE [LARGE SCALE GENOMIC DNA]</scope>
    <source>
        <strain evidence="1">cv. IRGC 101232</strain>
    </source>
</reference>
<sequence length="184" mass="20778">MQHILTDLLLQFHVLPFQFIQLRSQTNNFRVSLAHASLQLHGQLLLLLNSGGHITMVHWISPFVHADIQILQPGSFLKLRCKTLISDHNLFRIIWHKSLLKLNIIHFEARNRVQKPLDKRFLAANGGAFRDTLMVGHLMRMDFQECTVFAALPGGAAVGLELLADGRRDADGAHLADVRDAPQQ</sequence>
<dbReference type="Gramene" id="OB01G44330.1">
    <property type="protein sequence ID" value="OB01G44330.1"/>
    <property type="gene ID" value="OB01G44330"/>
</dbReference>
<proteinExistence type="predicted"/>
<dbReference type="Proteomes" id="UP000006038">
    <property type="component" value="Chromosome 1"/>
</dbReference>
<dbReference type="HOGENOM" id="CLU_1470353_0_0_1"/>
<dbReference type="AlphaFoldDB" id="J3L5C7"/>
<reference evidence="1" key="2">
    <citation type="submission" date="2013-04" db="UniProtKB">
        <authorList>
            <consortium name="EnsemblPlants"/>
        </authorList>
    </citation>
    <scope>IDENTIFICATION</scope>
</reference>
<name>J3L5C7_ORYBR</name>
<keyword evidence="2" id="KW-1185">Reference proteome</keyword>